<proteinExistence type="predicted"/>
<feature type="coiled-coil region" evidence="1">
    <location>
        <begin position="97"/>
        <end position="156"/>
    </location>
</feature>
<dbReference type="Proteomes" id="UP000322000">
    <property type="component" value="Chromosome 6"/>
</dbReference>
<evidence type="ECO:0000256" key="1">
    <source>
        <dbReference type="SAM" id="Coils"/>
    </source>
</evidence>
<dbReference type="InParanoid" id="A0A7E5VMK8"/>
<dbReference type="Pfam" id="PF25298">
    <property type="entry name" value="Baculo_FP_2nd"/>
    <property type="match status" value="1"/>
</dbReference>
<name>A0A7E5VMK8_TRINI</name>
<dbReference type="PANTHER" id="PTHR11505">
    <property type="entry name" value="L1 TRANSPOSABLE ELEMENT-RELATED"/>
    <property type="match status" value="1"/>
</dbReference>
<dbReference type="RefSeq" id="XP_026729549.1">
    <property type="nucleotide sequence ID" value="XM_026873748.1"/>
</dbReference>
<feature type="region of interest" description="Disordered" evidence="2">
    <location>
        <begin position="1"/>
        <end position="53"/>
    </location>
</feature>
<dbReference type="InterPro" id="IPR004244">
    <property type="entry name" value="Transposase_22"/>
</dbReference>
<evidence type="ECO:0000313" key="5">
    <source>
        <dbReference type="RefSeq" id="XP_026729549.1"/>
    </source>
</evidence>
<protein>
    <submittedName>
        <fullName evidence="5">Uncharacterized protein LOC113495143</fullName>
    </submittedName>
</protein>
<accession>A0A7E5VMK8</accession>
<feature type="compositionally biased region" description="Basic and acidic residues" evidence="2">
    <location>
        <begin position="13"/>
        <end position="23"/>
    </location>
</feature>
<keyword evidence="1" id="KW-0175">Coiled coil</keyword>
<keyword evidence="4" id="KW-1185">Reference proteome</keyword>
<reference evidence="5" key="1">
    <citation type="submission" date="2025-08" db="UniProtKB">
        <authorList>
            <consortium name="RefSeq"/>
        </authorList>
    </citation>
    <scope>IDENTIFICATION</scope>
</reference>
<dbReference type="GeneID" id="113495143"/>
<dbReference type="OrthoDB" id="7490514at2759"/>
<organism evidence="4 5">
    <name type="scientific">Trichoplusia ni</name>
    <name type="common">Cabbage looper</name>
    <dbReference type="NCBI Taxonomy" id="7111"/>
    <lineage>
        <taxon>Eukaryota</taxon>
        <taxon>Metazoa</taxon>
        <taxon>Ecdysozoa</taxon>
        <taxon>Arthropoda</taxon>
        <taxon>Hexapoda</taxon>
        <taxon>Insecta</taxon>
        <taxon>Pterygota</taxon>
        <taxon>Neoptera</taxon>
        <taxon>Endopterygota</taxon>
        <taxon>Lepidoptera</taxon>
        <taxon>Glossata</taxon>
        <taxon>Ditrysia</taxon>
        <taxon>Noctuoidea</taxon>
        <taxon>Noctuidae</taxon>
        <taxon>Plusiinae</taxon>
        <taxon>Trichoplusia</taxon>
    </lineage>
</organism>
<dbReference type="AlphaFoldDB" id="A0A7E5VMK8"/>
<dbReference type="InterPro" id="IPR057251">
    <property type="entry name" value="FP_C"/>
</dbReference>
<gene>
    <name evidence="5" type="primary">LOC113495143</name>
</gene>
<evidence type="ECO:0000256" key="2">
    <source>
        <dbReference type="SAM" id="MobiDB-lite"/>
    </source>
</evidence>
<sequence>MQAGAAQNVKKNLVRDNRVETPVRGHVKSPPRASSSPIGHTDVGPTSPNNTIVSCSSPLPEICDQPSAHLSFAPAPELTDAGEIKAQKIAPISGSDLNLLIEELRAMRAEISEFRKTMLAEIMDIKLTTNTCNTRIDGLETRINALEQQRATTTQSSVEGIVEELRRELNDRDQDLLGNDIEITNIPEGTADNPVHITKVIGLKLGIELGERDIVSAERVGGKQLNAISSAGSAVKRPRAIVVRLARRDLRDELLASARVRRGATTADLDMSGPPQRFFLNERLTKTNRRLFRMARDAASVSNWRFVWTKRGRILARKGPGDSTHRIRTDEDIDRIFGPVNQTA</sequence>
<dbReference type="KEGG" id="tnl:113495143"/>
<evidence type="ECO:0000259" key="3">
    <source>
        <dbReference type="Pfam" id="PF25298"/>
    </source>
</evidence>
<feature type="domain" description="FP protein C-terminal" evidence="3">
    <location>
        <begin position="285"/>
        <end position="336"/>
    </location>
</feature>
<evidence type="ECO:0000313" key="4">
    <source>
        <dbReference type="Proteomes" id="UP000322000"/>
    </source>
</evidence>
<feature type="compositionally biased region" description="Polar residues" evidence="2">
    <location>
        <begin position="32"/>
        <end position="53"/>
    </location>
</feature>